<feature type="domain" description="Carboxymuconolactone decarboxylase-like" evidence="1">
    <location>
        <begin position="24"/>
        <end position="103"/>
    </location>
</feature>
<dbReference type="InterPro" id="IPR004675">
    <property type="entry name" value="AhpD_core"/>
</dbReference>
<name>A0ABY8VCJ4_9CORY</name>
<dbReference type="RefSeq" id="WP_284824060.1">
    <property type="nucleotide sequence ID" value="NZ_CP126969.1"/>
</dbReference>
<dbReference type="Proteomes" id="UP001225598">
    <property type="component" value="Chromosome"/>
</dbReference>
<dbReference type="Pfam" id="PF02627">
    <property type="entry name" value="CMD"/>
    <property type="match status" value="1"/>
</dbReference>
<dbReference type="InterPro" id="IPR003779">
    <property type="entry name" value="CMD-like"/>
</dbReference>
<dbReference type="PANTHER" id="PTHR34846:SF7">
    <property type="entry name" value="BLL7811 PROTEIN"/>
    <property type="match status" value="1"/>
</dbReference>
<dbReference type="Gene3D" id="1.20.1290.10">
    <property type="entry name" value="AhpD-like"/>
    <property type="match status" value="1"/>
</dbReference>
<organism evidence="2 3">
    <name type="scientific">Corynebacterium breve</name>
    <dbReference type="NCBI Taxonomy" id="3049799"/>
    <lineage>
        <taxon>Bacteria</taxon>
        <taxon>Bacillati</taxon>
        <taxon>Actinomycetota</taxon>
        <taxon>Actinomycetes</taxon>
        <taxon>Mycobacteriales</taxon>
        <taxon>Corynebacteriaceae</taxon>
        <taxon>Corynebacterium</taxon>
    </lineage>
</organism>
<dbReference type="InterPro" id="IPR029032">
    <property type="entry name" value="AhpD-like"/>
</dbReference>
<sequence>MSEKTPHGPYLDKFFPAVYRAQSGVVAHMNKIYPEVDLPESLIELVSVRASQLNGCSACLSIHAPAARRAGVSEGKLDILPSWRESPDYFSEQELAALDLTEELTLLPPGRRHADAALRACKVLAEEQVAALEWAIILINTFNRISIASGHPPMSKI</sequence>
<evidence type="ECO:0000313" key="3">
    <source>
        <dbReference type="Proteomes" id="UP001225598"/>
    </source>
</evidence>
<dbReference type="SUPFAM" id="SSF69118">
    <property type="entry name" value="AhpD-like"/>
    <property type="match status" value="1"/>
</dbReference>
<accession>A0ABY8VCJ4</accession>
<gene>
    <name evidence="2" type="ORF">QP027_08540</name>
</gene>
<proteinExistence type="predicted"/>
<dbReference type="EMBL" id="CP126969">
    <property type="protein sequence ID" value="WIM67169.1"/>
    <property type="molecule type" value="Genomic_DNA"/>
</dbReference>
<protein>
    <submittedName>
        <fullName evidence="2">Carboxymuconolactone decarboxylase family protein</fullName>
    </submittedName>
</protein>
<evidence type="ECO:0000313" key="2">
    <source>
        <dbReference type="EMBL" id="WIM67169.1"/>
    </source>
</evidence>
<dbReference type="PANTHER" id="PTHR34846">
    <property type="entry name" value="4-CARBOXYMUCONOLACTONE DECARBOXYLASE FAMILY PROTEIN (AFU_ORTHOLOGUE AFUA_6G11590)"/>
    <property type="match status" value="1"/>
</dbReference>
<evidence type="ECO:0000259" key="1">
    <source>
        <dbReference type="Pfam" id="PF02627"/>
    </source>
</evidence>
<reference evidence="2 3" key="1">
    <citation type="submission" date="2023-05" db="EMBL/GenBank/DDBJ databases">
        <title>Corynebacterium suedekumii sp. nov. and Corynebacterium breve sp. nov. isolated from raw cow's milk.</title>
        <authorList>
            <person name="Baer M.K."/>
            <person name="Mehl L."/>
            <person name="Hellmuth R."/>
            <person name="Marke G."/>
            <person name="Lipski A."/>
        </authorList>
    </citation>
    <scope>NUCLEOTIDE SEQUENCE [LARGE SCALE GENOMIC DNA]</scope>
    <source>
        <strain evidence="2 3">R4</strain>
    </source>
</reference>
<keyword evidence="3" id="KW-1185">Reference proteome</keyword>
<dbReference type="NCBIfam" id="TIGR00778">
    <property type="entry name" value="ahpD_dom"/>
    <property type="match status" value="1"/>
</dbReference>